<gene>
    <name evidence="2" type="ORF">GTS_31570</name>
</gene>
<dbReference type="FunFam" id="3.30.70.270:FF:000001">
    <property type="entry name" value="Diguanylate cyclase domain protein"/>
    <property type="match status" value="1"/>
</dbReference>
<accession>A0A4D4J7N9</accession>
<dbReference type="InterPro" id="IPR029787">
    <property type="entry name" value="Nucleotide_cyclase"/>
</dbReference>
<dbReference type="AlphaFoldDB" id="A0A4D4J7N9"/>
<feature type="domain" description="GGDEF" evidence="1">
    <location>
        <begin position="364"/>
        <end position="497"/>
    </location>
</feature>
<dbReference type="InterPro" id="IPR029016">
    <property type="entry name" value="GAF-like_dom_sf"/>
</dbReference>
<dbReference type="RefSeq" id="WP_137814601.1">
    <property type="nucleotide sequence ID" value="NZ_BJFL01000015.1"/>
</dbReference>
<dbReference type="InterPro" id="IPR003018">
    <property type="entry name" value="GAF"/>
</dbReference>
<reference evidence="3" key="1">
    <citation type="submission" date="2019-04" db="EMBL/GenBank/DDBJ databases">
        <title>Draft genome sequence of Pseudonocardiaceae bacterium SL3-2-4.</title>
        <authorList>
            <person name="Ningsih F."/>
            <person name="Yokota A."/>
            <person name="Sakai Y."/>
            <person name="Nanatani K."/>
            <person name="Yabe S."/>
            <person name="Oetari A."/>
            <person name="Sjamsuridzal W."/>
        </authorList>
    </citation>
    <scope>NUCLEOTIDE SEQUENCE [LARGE SCALE GENOMIC DNA]</scope>
    <source>
        <strain evidence="3">SL3-2-4</strain>
    </source>
</reference>
<evidence type="ECO:0000313" key="3">
    <source>
        <dbReference type="Proteomes" id="UP000298860"/>
    </source>
</evidence>
<evidence type="ECO:0000259" key="1">
    <source>
        <dbReference type="PROSITE" id="PS50887"/>
    </source>
</evidence>
<dbReference type="OrthoDB" id="5240682at2"/>
<proteinExistence type="predicted"/>
<dbReference type="Gene3D" id="3.30.70.270">
    <property type="match status" value="1"/>
</dbReference>
<dbReference type="NCBIfam" id="TIGR00254">
    <property type="entry name" value="GGDEF"/>
    <property type="match status" value="1"/>
</dbReference>
<dbReference type="SMART" id="SM00267">
    <property type="entry name" value="GGDEF"/>
    <property type="match status" value="1"/>
</dbReference>
<dbReference type="Gene3D" id="3.30.450.40">
    <property type="match status" value="1"/>
</dbReference>
<organism evidence="2 3">
    <name type="scientific">Gandjariella thermophila</name>
    <dbReference type="NCBI Taxonomy" id="1931992"/>
    <lineage>
        <taxon>Bacteria</taxon>
        <taxon>Bacillati</taxon>
        <taxon>Actinomycetota</taxon>
        <taxon>Actinomycetes</taxon>
        <taxon>Pseudonocardiales</taxon>
        <taxon>Pseudonocardiaceae</taxon>
        <taxon>Gandjariella</taxon>
    </lineage>
</organism>
<dbReference type="EMBL" id="BJFL01000015">
    <property type="protein sequence ID" value="GDY31524.1"/>
    <property type="molecule type" value="Genomic_DNA"/>
</dbReference>
<keyword evidence="3" id="KW-1185">Reference proteome</keyword>
<dbReference type="SUPFAM" id="SSF55781">
    <property type="entry name" value="GAF domain-like"/>
    <property type="match status" value="1"/>
</dbReference>
<name>A0A4D4J7N9_9PSEU</name>
<dbReference type="CDD" id="cd01949">
    <property type="entry name" value="GGDEF"/>
    <property type="match status" value="1"/>
</dbReference>
<protein>
    <recommendedName>
        <fullName evidence="1">GGDEF domain-containing protein</fullName>
    </recommendedName>
</protein>
<comment type="caution">
    <text evidence="2">The sequence shown here is derived from an EMBL/GenBank/DDBJ whole genome shotgun (WGS) entry which is preliminary data.</text>
</comment>
<dbReference type="PROSITE" id="PS50887">
    <property type="entry name" value="GGDEF"/>
    <property type="match status" value="1"/>
</dbReference>
<dbReference type="InterPro" id="IPR043128">
    <property type="entry name" value="Rev_trsase/Diguanyl_cyclase"/>
</dbReference>
<dbReference type="PANTHER" id="PTHR46663:SF2">
    <property type="entry name" value="GGDEF DOMAIN-CONTAINING PROTEIN"/>
    <property type="match status" value="1"/>
</dbReference>
<sequence length="507" mass="54513">MAHPSGFQVQQILELLAVVSSYPDEDSAVQGAVERAAQALEAEVAAVVFADRVAACVGFPVGAVPEADLFAVARRERDRLDVPGAGRCHTVAAGWGGGHPGHLVLARGDDPFSVEERNLVRGMARLLELTLTMLRTLQAEHAMRERSDRQAAENARLLADLRQRQRLLENLFEIQRAISHRRPLGQVLNMITRAAQDLLGDDIVALWLTDGQGADRCTLVAGVGLCEDVTRRRPTVTLADAGAVGESVLADDVVVWSAARGPGATLSWLTGGRLRASMAAPVHDSGTVTGGLLVGSFQPGRDYAEADVQTLRAFAEHASLALTDANTVDRMYRAFHDSLTGLASRGLFVERLTQHLGMAERENQRIALLFIDLDRFKAINDTLGHAAGDQLLTTTAQRLTAQLRGTDVAARFGGDEFAIMLYGVSSLADASVVAERIIRAIGEPMIIGGREFRVNASIGIALSTPGMPNPAELVRRADIAMYQAKRSGRGRYQAFAEDMLLAFPESG</sequence>
<dbReference type="InterPro" id="IPR052163">
    <property type="entry name" value="DGC-Regulatory_Protein"/>
</dbReference>
<dbReference type="Proteomes" id="UP000298860">
    <property type="component" value="Unassembled WGS sequence"/>
</dbReference>
<dbReference type="Pfam" id="PF00990">
    <property type="entry name" value="GGDEF"/>
    <property type="match status" value="1"/>
</dbReference>
<dbReference type="PANTHER" id="PTHR46663">
    <property type="entry name" value="DIGUANYLATE CYCLASE DGCT-RELATED"/>
    <property type="match status" value="1"/>
</dbReference>
<dbReference type="SUPFAM" id="SSF55073">
    <property type="entry name" value="Nucleotide cyclase"/>
    <property type="match status" value="1"/>
</dbReference>
<evidence type="ECO:0000313" key="2">
    <source>
        <dbReference type="EMBL" id="GDY31524.1"/>
    </source>
</evidence>
<dbReference type="Pfam" id="PF01590">
    <property type="entry name" value="GAF"/>
    <property type="match status" value="1"/>
</dbReference>
<dbReference type="SMART" id="SM00065">
    <property type="entry name" value="GAF"/>
    <property type="match status" value="1"/>
</dbReference>
<dbReference type="InterPro" id="IPR000160">
    <property type="entry name" value="GGDEF_dom"/>
</dbReference>